<dbReference type="EMBL" id="JADOFV010000001">
    <property type="protein sequence ID" value="MBF7126418.1"/>
    <property type="molecule type" value="Genomic_DNA"/>
</dbReference>
<protein>
    <recommendedName>
        <fullName evidence="5">Helix-turn-helix type 11 domain-containing protein</fullName>
    </recommendedName>
</protein>
<name>A0A6L5A4A4_PEDPE</name>
<sequence length="154" mass="17925">MFRLIGNVSKKVYYEAENASDLNKWRLDNFTRGSQVEGHTVSKYDAPEAMVIVKVKTIKSKKEYLNDLLDQGKFEEYRKITMGTSNRDIEVYGSGKDIPEIINRRKKIEKLFRQGVTNTAEIAGEVQASRNTVNYDLRELRKTYPELRQKRARS</sequence>
<evidence type="ECO:0000313" key="3">
    <source>
        <dbReference type="Proteomes" id="UP000472573"/>
    </source>
</evidence>
<dbReference type="AlphaFoldDB" id="A0A6L5A4A4"/>
<dbReference type="EMBL" id="WENB01000001">
    <property type="protein sequence ID" value="KAF0415117.1"/>
    <property type="molecule type" value="Genomic_DNA"/>
</dbReference>
<reference evidence="3" key="3">
    <citation type="submission" date="2020-03" db="EMBL/GenBank/DDBJ databases">
        <title>SpeciesPrimer: A bioinformatics pipeline dedicated to the design of qPCR primers for the quantification of bacterial species.</title>
        <authorList>
            <person name="Dreier M."/>
            <person name="Berthoud H."/>
            <person name="Shani N."/>
            <person name="Wechsler D."/>
            <person name="Junier P."/>
        </authorList>
    </citation>
    <scope>NUCLEOTIDE SEQUENCE [LARGE SCALE GENOMIC DNA]</scope>
    <source>
        <strain evidence="3">FAM13073</strain>
    </source>
</reference>
<comment type="caution">
    <text evidence="2">The sequence shown here is derived from an EMBL/GenBank/DDBJ whole genome shotgun (WGS) entry which is preliminary data.</text>
</comment>
<evidence type="ECO:0000313" key="2">
    <source>
        <dbReference type="EMBL" id="MBF7126418.1"/>
    </source>
</evidence>
<reference evidence="2" key="4">
    <citation type="submission" date="2020-11" db="EMBL/GenBank/DDBJ databases">
        <title>Antibiotic susceptibility profiles of Pediococcus pentosaceus from various origins and their implications for the safety assessment of strains with food-technology applications.</title>
        <authorList>
            <person name="Shani N."/>
            <person name="Oberhaensli S."/>
            <person name="Arias E."/>
        </authorList>
    </citation>
    <scope>NUCLEOTIDE SEQUENCE</scope>
    <source>
        <strain evidence="2">FAM 19164</strain>
    </source>
</reference>
<reference evidence="1" key="1">
    <citation type="submission" date="2019-10" db="EMBL/GenBank/DDBJ databases">
        <authorList>
            <person name="Irmler S."/>
            <person name="Berthoud H."/>
            <person name="Roetschi A."/>
            <person name="Arias E."/>
            <person name="Shani N."/>
            <person name="Wuethrich D."/>
            <person name="Bruggmann R."/>
        </authorList>
    </citation>
    <scope>NUCLEOTIDE SEQUENCE</scope>
    <source>
        <strain evidence="1">FAM13073</strain>
    </source>
</reference>
<evidence type="ECO:0000313" key="4">
    <source>
        <dbReference type="Proteomes" id="UP000743107"/>
    </source>
</evidence>
<proteinExistence type="predicted"/>
<evidence type="ECO:0008006" key="5">
    <source>
        <dbReference type="Google" id="ProtNLM"/>
    </source>
</evidence>
<keyword evidence="3" id="KW-1185">Reference proteome</keyword>
<reference evidence="1" key="2">
    <citation type="submission" date="2019-12" db="EMBL/GenBank/DDBJ databases">
        <title>SpeciesPrimer: A bioinformatics pipeline dedicated to the design of qPCR primers for the quantification of bacterial species.</title>
        <authorList>
            <person name="Dreier M."/>
            <person name="Berthoud H."/>
            <person name="Shani N."/>
            <person name="Wechsler D."/>
            <person name="Junier P."/>
        </authorList>
    </citation>
    <scope>NUCLEOTIDE SEQUENCE</scope>
    <source>
        <strain evidence="1">FAM13073</strain>
    </source>
</reference>
<gene>
    <name evidence="1" type="ORF">GBO79_02010</name>
    <name evidence="2" type="ORF">ITQ97_01015</name>
</gene>
<accession>A0A6L5A4A4</accession>
<dbReference type="Proteomes" id="UP000743107">
    <property type="component" value="Unassembled WGS sequence"/>
</dbReference>
<evidence type="ECO:0000313" key="1">
    <source>
        <dbReference type="EMBL" id="KAF0415117.1"/>
    </source>
</evidence>
<dbReference type="Proteomes" id="UP000472573">
    <property type="component" value="Unassembled WGS sequence"/>
</dbReference>
<dbReference type="RefSeq" id="WP_159251265.1">
    <property type="nucleotide sequence ID" value="NZ_JADOFS010000001.1"/>
</dbReference>
<organism evidence="2 4">
    <name type="scientific">Pediococcus pentosaceus</name>
    <dbReference type="NCBI Taxonomy" id="1255"/>
    <lineage>
        <taxon>Bacteria</taxon>
        <taxon>Bacillati</taxon>
        <taxon>Bacillota</taxon>
        <taxon>Bacilli</taxon>
        <taxon>Lactobacillales</taxon>
        <taxon>Lactobacillaceae</taxon>
        <taxon>Pediococcus</taxon>
    </lineage>
</organism>